<name>A0A0D9WJA6_9ORYZ</name>
<feature type="region of interest" description="Disordered" evidence="3">
    <location>
        <begin position="1"/>
        <end position="24"/>
    </location>
</feature>
<reference evidence="5" key="3">
    <citation type="submission" date="2015-04" db="UniProtKB">
        <authorList>
            <consortium name="EnsemblPlants"/>
        </authorList>
    </citation>
    <scope>IDENTIFICATION</scope>
</reference>
<evidence type="ECO:0000313" key="6">
    <source>
        <dbReference type="Proteomes" id="UP000032180"/>
    </source>
</evidence>
<dbReference type="EnsemblPlants" id="LPERR05G20370.1">
    <property type="protein sequence ID" value="LPERR05G20370.1"/>
    <property type="gene ID" value="LPERR05G20370"/>
</dbReference>
<keyword evidence="2" id="KW-0131">Cell cycle</keyword>
<evidence type="ECO:0000313" key="5">
    <source>
        <dbReference type="EnsemblPlants" id="LPERR05G20370.1"/>
    </source>
</evidence>
<evidence type="ECO:0000259" key="4">
    <source>
        <dbReference type="Pfam" id="PF00134"/>
    </source>
</evidence>
<sequence>MAAVGGGRLPPCARGSPAASAATTPVTEGYHFVPNTLYLIVDYIDRYVSGNEINRQRLQLLGVACILIAARFVRVAQVSSDEDEDPALQLEFLANYVAELSLLEYNLLSYPP</sequence>
<keyword evidence="1" id="KW-0132">Cell division</keyword>
<dbReference type="STRING" id="77586.A0A0D9WJA6"/>
<dbReference type="GO" id="GO:0051301">
    <property type="term" value="P:cell division"/>
    <property type="evidence" value="ECO:0007669"/>
    <property type="project" value="UniProtKB-KW"/>
</dbReference>
<accession>A0A0D9WJA6</accession>
<reference evidence="6" key="2">
    <citation type="submission" date="2013-12" db="EMBL/GenBank/DDBJ databases">
        <authorList>
            <person name="Yu Y."/>
            <person name="Lee S."/>
            <person name="de Baynast K."/>
            <person name="Wissotski M."/>
            <person name="Liu L."/>
            <person name="Talag J."/>
            <person name="Goicoechea J."/>
            <person name="Angelova A."/>
            <person name="Jetty R."/>
            <person name="Kudrna D."/>
            <person name="Golser W."/>
            <person name="Rivera L."/>
            <person name="Zhang J."/>
            <person name="Wing R."/>
        </authorList>
    </citation>
    <scope>NUCLEOTIDE SEQUENCE</scope>
</reference>
<evidence type="ECO:0000256" key="2">
    <source>
        <dbReference type="ARBA" id="ARBA00023306"/>
    </source>
</evidence>
<dbReference type="Gene3D" id="1.10.472.10">
    <property type="entry name" value="Cyclin-like"/>
    <property type="match status" value="1"/>
</dbReference>
<protein>
    <recommendedName>
        <fullName evidence="4">Cyclin N-terminal domain-containing protein</fullName>
    </recommendedName>
</protein>
<reference evidence="5 6" key="1">
    <citation type="submission" date="2012-08" db="EMBL/GenBank/DDBJ databases">
        <title>Oryza genome evolution.</title>
        <authorList>
            <person name="Wing R.A."/>
        </authorList>
    </citation>
    <scope>NUCLEOTIDE SEQUENCE</scope>
</reference>
<keyword evidence="6" id="KW-1185">Reference proteome</keyword>
<evidence type="ECO:0000256" key="1">
    <source>
        <dbReference type="ARBA" id="ARBA00022618"/>
    </source>
</evidence>
<dbReference type="Gramene" id="LPERR05G20370.1">
    <property type="protein sequence ID" value="LPERR05G20370.1"/>
    <property type="gene ID" value="LPERR05G20370"/>
</dbReference>
<dbReference type="Pfam" id="PF00134">
    <property type="entry name" value="Cyclin_N"/>
    <property type="match status" value="1"/>
</dbReference>
<evidence type="ECO:0000256" key="3">
    <source>
        <dbReference type="SAM" id="MobiDB-lite"/>
    </source>
</evidence>
<dbReference type="InterPro" id="IPR036915">
    <property type="entry name" value="Cyclin-like_sf"/>
</dbReference>
<dbReference type="InterPro" id="IPR039361">
    <property type="entry name" value="Cyclin"/>
</dbReference>
<dbReference type="eggNOG" id="KOG0654">
    <property type="taxonomic scope" value="Eukaryota"/>
</dbReference>
<dbReference type="PANTHER" id="PTHR10177">
    <property type="entry name" value="CYCLINS"/>
    <property type="match status" value="1"/>
</dbReference>
<organism evidence="5 6">
    <name type="scientific">Leersia perrieri</name>
    <dbReference type="NCBI Taxonomy" id="77586"/>
    <lineage>
        <taxon>Eukaryota</taxon>
        <taxon>Viridiplantae</taxon>
        <taxon>Streptophyta</taxon>
        <taxon>Embryophyta</taxon>
        <taxon>Tracheophyta</taxon>
        <taxon>Spermatophyta</taxon>
        <taxon>Magnoliopsida</taxon>
        <taxon>Liliopsida</taxon>
        <taxon>Poales</taxon>
        <taxon>Poaceae</taxon>
        <taxon>BOP clade</taxon>
        <taxon>Oryzoideae</taxon>
        <taxon>Oryzeae</taxon>
        <taxon>Oryzinae</taxon>
        <taxon>Leersia</taxon>
    </lineage>
</organism>
<proteinExistence type="predicted"/>
<dbReference type="SUPFAM" id="SSF47954">
    <property type="entry name" value="Cyclin-like"/>
    <property type="match status" value="1"/>
</dbReference>
<dbReference type="InterPro" id="IPR006671">
    <property type="entry name" value="Cyclin_N"/>
</dbReference>
<dbReference type="Proteomes" id="UP000032180">
    <property type="component" value="Chromosome 5"/>
</dbReference>
<feature type="domain" description="Cyclin N-terminal" evidence="4">
    <location>
        <begin position="26"/>
        <end position="75"/>
    </location>
</feature>
<dbReference type="HOGENOM" id="CLU_2149469_0_0_1"/>
<dbReference type="AlphaFoldDB" id="A0A0D9WJA6"/>